<dbReference type="GO" id="GO:0046872">
    <property type="term" value="F:metal ion binding"/>
    <property type="evidence" value="ECO:0007669"/>
    <property type="project" value="InterPro"/>
</dbReference>
<evidence type="ECO:0000313" key="2">
    <source>
        <dbReference type="EMBL" id="CAF3675769.1"/>
    </source>
</evidence>
<organism evidence="2 3">
    <name type="scientific">Rotaria sordida</name>
    <dbReference type="NCBI Taxonomy" id="392033"/>
    <lineage>
        <taxon>Eukaryota</taxon>
        <taxon>Metazoa</taxon>
        <taxon>Spiralia</taxon>
        <taxon>Gnathifera</taxon>
        <taxon>Rotifera</taxon>
        <taxon>Eurotatoria</taxon>
        <taxon>Bdelloidea</taxon>
        <taxon>Philodinida</taxon>
        <taxon>Philodinidae</taxon>
        <taxon>Rotaria</taxon>
    </lineage>
</organism>
<dbReference type="GO" id="GO:0004833">
    <property type="term" value="F:L-tryptophan 2,3-dioxygenase activity"/>
    <property type="evidence" value="ECO:0007669"/>
    <property type="project" value="InterPro"/>
</dbReference>
<dbReference type="Gene3D" id="1.10.287.3810">
    <property type="match status" value="1"/>
</dbReference>
<dbReference type="AlphaFoldDB" id="A0A818SPS0"/>
<dbReference type="InterPro" id="IPR004981">
    <property type="entry name" value="Trp_2_3_dOase"/>
</dbReference>
<evidence type="ECO:0000313" key="3">
    <source>
        <dbReference type="Proteomes" id="UP000663823"/>
    </source>
</evidence>
<dbReference type="Pfam" id="PF03301">
    <property type="entry name" value="Trp_dioxygenase"/>
    <property type="match status" value="1"/>
</dbReference>
<dbReference type="PANTHER" id="PTHR10138:SF0">
    <property type="entry name" value="TRYPTOPHAN 2,3-DIOXYGENASE"/>
    <property type="match status" value="1"/>
</dbReference>
<sequence length="372" mass="43026">MSCPYARQMSNGLMDTNNDQYNNGSDTNVSNPQMNRSISVNGVDDHSKATKEPLNYTSYLGLNKLLSSLQCVSHIDPTDNCSPPVHDEHFFILIHQVFELWFKGFLYEIDSIRNIFSNSSNVMPLLFHINQRLHRSVGIWKMLIDMLQQLETMTPIEFLAFRDFVTPASGFQSLQFRLIEMTLGLTDIFRKSYKTDYFINTMFKGKQRNELKQVLKEDSLLKLVERWLEYVYDSTTSFKFLDVFTSSVESFINHGKKQKIVNGVDIETAEREAENIRRQFSSMIDPVEYEKLLDTQERRLSQKAMLAALMISLYHPQPCFQQAYQMLGLLMDIDALIASWRHKHILLVQRQIGRKPGTGGTGGFSYLHQTAK</sequence>
<dbReference type="Gene3D" id="1.20.58.480">
    <property type="match status" value="1"/>
</dbReference>
<feature type="region of interest" description="Disordered" evidence="1">
    <location>
        <begin position="14"/>
        <end position="33"/>
    </location>
</feature>
<proteinExistence type="predicted"/>
<dbReference type="GO" id="GO:0019441">
    <property type="term" value="P:L-tryptophan catabolic process to kynurenine"/>
    <property type="evidence" value="ECO:0007669"/>
    <property type="project" value="InterPro"/>
</dbReference>
<dbReference type="PANTHER" id="PTHR10138">
    <property type="entry name" value="TRYPTOPHAN 2,3-DIOXYGENASE"/>
    <property type="match status" value="1"/>
</dbReference>
<dbReference type="SUPFAM" id="SSF140959">
    <property type="entry name" value="Indolic compounds 2,3-dioxygenase-like"/>
    <property type="match status" value="1"/>
</dbReference>
<dbReference type="EMBL" id="CAJOAX010001005">
    <property type="protein sequence ID" value="CAF3675769.1"/>
    <property type="molecule type" value="Genomic_DNA"/>
</dbReference>
<evidence type="ECO:0008006" key="4">
    <source>
        <dbReference type="Google" id="ProtNLM"/>
    </source>
</evidence>
<dbReference type="InterPro" id="IPR037217">
    <property type="entry name" value="Trp/Indoleamine_2_3_dOase-like"/>
</dbReference>
<protein>
    <recommendedName>
        <fullName evidence="4">Tryptophan 2,3-dioxygenase</fullName>
    </recommendedName>
</protein>
<evidence type="ECO:0000256" key="1">
    <source>
        <dbReference type="SAM" id="MobiDB-lite"/>
    </source>
</evidence>
<reference evidence="2" key="1">
    <citation type="submission" date="2021-02" db="EMBL/GenBank/DDBJ databases">
        <authorList>
            <person name="Nowell W R."/>
        </authorList>
    </citation>
    <scope>NUCLEOTIDE SEQUENCE</scope>
</reference>
<dbReference type="GO" id="GO:0019442">
    <property type="term" value="P:L-tryptophan catabolic process to acetyl-CoA"/>
    <property type="evidence" value="ECO:0007669"/>
    <property type="project" value="TreeGrafter"/>
</dbReference>
<gene>
    <name evidence="2" type="ORF">OTI717_LOCUS10880</name>
</gene>
<dbReference type="GO" id="GO:0020037">
    <property type="term" value="F:heme binding"/>
    <property type="evidence" value="ECO:0007669"/>
    <property type="project" value="InterPro"/>
</dbReference>
<dbReference type="Proteomes" id="UP000663823">
    <property type="component" value="Unassembled WGS sequence"/>
</dbReference>
<name>A0A818SPS0_9BILA</name>
<comment type="caution">
    <text evidence="2">The sequence shown here is derived from an EMBL/GenBank/DDBJ whole genome shotgun (WGS) entry which is preliminary data.</text>
</comment>
<accession>A0A818SPS0</accession>